<protein>
    <submittedName>
        <fullName evidence="1">Uncharacterized protein</fullName>
    </submittedName>
</protein>
<evidence type="ECO:0000313" key="1">
    <source>
        <dbReference type="EMBL" id="EJW96912.1"/>
    </source>
</evidence>
<accession>J9G516</accession>
<gene>
    <name evidence="1" type="ORF">EVA_14982</name>
</gene>
<sequence length="43" mass="4743">MFLHHPGIYDVAPFQIPALQAMNQHLSSGNVGCQRNVAHITQT</sequence>
<dbReference type="EMBL" id="AMCI01005041">
    <property type="protein sequence ID" value="EJW96912.1"/>
    <property type="molecule type" value="Genomic_DNA"/>
</dbReference>
<name>J9G516_9ZZZZ</name>
<proteinExistence type="predicted"/>
<organism evidence="1">
    <name type="scientific">gut metagenome</name>
    <dbReference type="NCBI Taxonomy" id="749906"/>
    <lineage>
        <taxon>unclassified sequences</taxon>
        <taxon>metagenomes</taxon>
        <taxon>organismal metagenomes</taxon>
    </lineage>
</organism>
<comment type="caution">
    <text evidence="1">The sequence shown here is derived from an EMBL/GenBank/DDBJ whole genome shotgun (WGS) entry which is preliminary data.</text>
</comment>
<reference evidence="1" key="1">
    <citation type="journal article" date="2012" name="PLoS ONE">
        <title>Gene sets for utilization of primary and secondary nutrition supplies in the distal gut of endangered iberian lynx.</title>
        <authorList>
            <person name="Alcaide M."/>
            <person name="Messina E."/>
            <person name="Richter M."/>
            <person name="Bargiela R."/>
            <person name="Peplies J."/>
            <person name="Huws S.A."/>
            <person name="Newbold C.J."/>
            <person name="Golyshin P.N."/>
            <person name="Simon M.A."/>
            <person name="Lopez G."/>
            <person name="Yakimov M.M."/>
            <person name="Ferrer M."/>
        </authorList>
    </citation>
    <scope>NUCLEOTIDE SEQUENCE</scope>
</reference>
<dbReference type="AlphaFoldDB" id="J9G516"/>